<name>A0A0U9HNZ4_9BACT</name>
<evidence type="ECO:0000313" key="9">
    <source>
        <dbReference type="Proteomes" id="UP000054976"/>
    </source>
</evidence>
<dbReference type="GO" id="GO:0046872">
    <property type="term" value="F:metal ion binding"/>
    <property type="evidence" value="ECO:0007669"/>
    <property type="project" value="UniProtKB-KW"/>
</dbReference>
<dbReference type="RefSeq" id="WP_059176222.1">
    <property type="nucleotide sequence ID" value="NZ_BCNO01000001.1"/>
</dbReference>
<evidence type="ECO:0000313" key="8">
    <source>
        <dbReference type="EMBL" id="GAQ94803.1"/>
    </source>
</evidence>
<keyword evidence="4" id="KW-0479">Metal-binding</keyword>
<keyword evidence="5" id="KW-0408">Iron</keyword>
<dbReference type="InterPro" id="IPR006137">
    <property type="entry name" value="NADH_UbQ_OxRdtase-like_20kDa"/>
</dbReference>
<keyword evidence="6" id="KW-0411">Iron-sulfur</keyword>
<accession>A0A0U9HNZ4</accession>
<dbReference type="SUPFAM" id="SSF56770">
    <property type="entry name" value="HydA/Nqo6-like"/>
    <property type="match status" value="1"/>
</dbReference>
<dbReference type="Gene3D" id="3.40.50.12280">
    <property type="match status" value="1"/>
</dbReference>
<comment type="caution">
    <text evidence="8">The sequence shown here is derived from an EMBL/GenBank/DDBJ whole genome shotgun (WGS) entry which is preliminary data.</text>
</comment>
<evidence type="ECO:0000256" key="3">
    <source>
        <dbReference type="ARBA" id="ARBA00022485"/>
    </source>
</evidence>
<evidence type="ECO:0000256" key="2">
    <source>
        <dbReference type="ARBA" id="ARBA00009173"/>
    </source>
</evidence>
<protein>
    <submittedName>
        <fullName evidence="8">NADH-quinone oxidoreductase, B subunit</fullName>
    </submittedName>
</protein>
<comment type="cofactor">
    <cofactor evidence="1">
        <name>[4Fe-4S] cluster</name>
        <dbReference type="ChEBI" id="CHEBI:49883"/>
    </cofactor>
</comment>
<evidence type="ECO:0000256" key="4">
    <source>
        <dbReference type="ARBA" id="ARBA00022723"/>
    </source>
</evidence>
<evidence type="ECO:0000259" key="7">
    <source>
        <dbReference type="Pfam" id="PF01058"/>
    </source>
</evidence>
<dbReference type="Proteomes" id="UP000054976">
    <property type="component" value="Unassembled WGS sequence"/>
</dbReference>
<keyword evidence="9" id="KW-1185">Reference proteome</keyword>
<evidence type="ECO:0000256" key="6">
    <source>
        <dbReference type="ARBA" id="ARBA00023014"/>
    </source>
</evidence>
<dbReference type="PANTHER" id="PTHR42989">
    <property type="entry name" value="HYDROGENASE-4 COMPONENT I"/>
    <property type="match status" value="1"/>
</dbReference>
<keyword evidence="3" id="KW-0004">4Fe-4S</keyword>
<proteinExistence type="inferred from homology"/>
<feature type="domain" description="NADH:ubiquinone oxidoreductase-like 20kDa subunit" evidence="7">
    <location>
        <begin position="26"/>
        <end position="136"/>
    </location>
</feature>
<dbReference type="EMBL" id="BCNO01000001">
    <property type="protein sequence ID" value="GAQ94803.1"/>
    <property type="molecule type" value="Genomic_DNA"/>
</dbReference>
<reference evidence="9" key="1">
    <citation type="submission" date="2016-01" db="EMBL/GenBank/DDBJ databases">
        <title>Draft genome sequence of Thermodesulfovibrio aggregans strain TGE-P1.</title>
        <authorList>
            <person name="Sekiguchi Y."/>
            <person name="Ohashi A."/>
            <person name="Matsuura N."/>
            <person name="Tourlousse M.D."/>
        </authorList>
    </citation>
    <scope>NUCLEOTIDE SEQUENCE [LARGE SCALE GENOMIC DNA]</scope>
    <source>
        <strain evidence="9">TGE-P1</strain>
    </source>
</reference>
<dbReference type="AlphaFoldDB" id="A0A0U9HNZ4"/>
<sequence>MSLLKKLAQKALKKSIWIFHVNTGACNGCDIELLDVLTPYYDIERFGMKAVSSPRHADALVISGPVTRPTVEFVKSVYEATPEPKIVIALGSCATAGGIWFDSYNVVGGVDKIIPVNLYIPGCPPRPEAILFGIAQALGISKKKIKPLIAEQIGVE</sequence>
<evidence type="ECO:0000256" key="5">
    <source>
        <dbReference type="ARBA" id="ARBA00023004"/>
    </source>
</evidence>
<dbReference type="Pfam" id="PF01058">
    <property type="entry name" value="Oxidored_q6"/>
    <property type="match status" value="1"/>
</dbReference>
<evidence type="ECO:0000256" key="1">
    <source>
        <dbReference type="ARBA" id="ARBA00001966"/>
    </source>
</evidence>
<dbReference type="STRING" id="86166.TAGGR_1989"/>
<organism evidence="8 9">
    <name type="scientific">Thermodesulfovibrio aggregans</name>
    <dbReference type="NCBI Taxonomy" id="86166"/>
    <lineage>
        <taxon>Bacteria</taxon>
        <taxon>Pseudomonadati</taxon>
        <taxon>Nitrospirota</taxon>
        <taxon>Thermodesulfovibrionia</taxon>
        <taxon>Thermodesulfovibrionales</taxon>
        <taxon>Thermodesulfovibrionaceae</taxon>
        <taxon>Thermodesulfovibrio</taxon>
    </lineage>
</organism>
<comment type="similarity">
    <text evidence="2">Belongs to the complex I 20 kDa subunit family.</text>
</comment>
<dbReference type="GO" id="GO:0051539">
    <property type="term" value="F:4 iron, 4 sulfur cluster binding"/>
    <property type="evidence" value="ECO:0007669"/>
    <property type="project" value="UniProtKB-KW"/>
</dbReference>
<dbReference type="InterPro" id="IPR052375">
    <property type="entry name" value="Complex_I_20kDa-like"/>
</dbReference>
<dbReference type="PANTHER" id="PTHR42989:SF1">
    <property type="entry name" value="FORMATE HYDROGENLYASE SUBUNIT 7-RELATED"/>
    <property type="match status" value="1"/>
</dbReference>
<dbReference type="NCBIfam" id="NF005012">
    <property type="entry name" value="PRK06411.1"/>
    <property type="match status" value="1"/>
</dbReference>
<gene>
    <name evidence="8" type="ORF">TAGGR_1989</name>
</gene>